<evidence type="ECO:0000313" key="3">
    <source>
        <dbReference type="Proteomes" id="UP000268162"/>
    </source>
</evidence>
<reference evidence="3" key="1">
    <citation type="journal article" date="2018" name="Nat. Microbiol.">
        <title>Leveraging single-cell genomics to expand the fungal tree of life.</title>
        <authorList>
            <person name="Ahrendt S.R."/>
            <person name="Quandt C.A."/>
            <person name="Ciobanu D."/>
            <person name="Clum A."/>
            <person name="Salamov A."/>
            <person name="Andreopoulos B."/>
            <person name="Cheng J.F."/>
            <person name="Woyke T."/>
            <person name="Pelin A."/>
            <person name="Henrissat B."/>
            <person name="Reynolds N.K."/>
            <person name="Benny G.L."/>
            <person name="Smith M.E."/>
            <person name="James T.Y."/>
            <person name="Grigoriev I.V."/>
        </authorList>
    </citation>
    <scope>NUCLEOTIDE SEQUENCE [LARGE SCALE GENOMIC DNA]</scope>
    <source>
        <strain evidence="3">RSA 468</strain>
    </source>
</reference>
<keyword evidence="3" id="KW-1185">Reference proteome</keyword>
<organism evidence="2 3">
    <name type="scientific">Dimargaris cristalligena</name>
    <dbReference type="NCBI Taxonomy" id="215637"/>
    <lineage>
        <taxon>Eukaryota</taxon>
        <taxon>Fungi</taxon>
        <taxon>Fungi incertae sedis</taxon>
        <taxon>Zoopagomycota</taxon>
        <taxon>Kickxellomycotina</taxon>
        <taxon>Dimargaritomycetes</taxon>
        <taxon>Dimargaritales</taxon>
        <taxon>Dimargaritaceae</taxon>
        <taxon>Dimargaris</taxon>
    </lineage>
</organism>
<dbReference type="EMBL" id="ML004251">
    <property type="protein sequence ID" value="RKP33179.1"/>
    <property type="molecule type" value="Genomic_DNA"/>
</dbReference>
<dbReference type="AlphaFoldDB" id="A0A4V1J3T5"/>
<feature type="signal peptide" evidence="1">
    <location>
        <begin position="1"/>
        <end position="23"/>
    </location>
</feature>
<protein>
    <submittedName>
        <fullName evidence="2">Uncharacterized protein</fullName>
    </submittedName>
</protein>
<name>A0A4V1J3T5_9FUNG</name>
<sequence>MLSPLSTHALFVAIAAFCAVANGDMPAQADALSAPRLVRRAYHGYMNTPTTSQFGTSFNENDNNNRISSPVICYKNKGSDEFTDWKKKDQNDDQPTYPRYHEITRQKSFNYGKGSVAHQDALGDDYDQFARQDGFQGF</sequence>
<feature type="chain" id="PRO_5020383460" evidence="1">
    <location>
        <begin position="24"/>
        <end position="138"/>
    </location>
</feature>
<dbReference type="Proteomes" id="UP000268162">
    <property type="component" value="Unassembled WGS sequence"/>
</dbReference>
<evidence type="ECO:0000313" key="2">
    <source>
        <dbReference type="EMBL" id="RKP33179.1"/>
    </source>
</evidence>
<evidence type="ECO:0000256" key="1">
    <source>
        <dbReference type="SAM" id="SignalP"/>
    </source>
</evidence>
<proteinExistence type="predicted"/>
<keyword evidence="1" id="KW-0732">Signal</keyword>
<accession>A0A4V1J3T5</accession>
<gene>
    <name evidence="2" type="ORF">BJ085DRAFT_34799</name>
</gene>